<keyword evidence="5" id="KW-1185">Reference proteome</keyword>
<dbReference type="PRINTS" id="PR00301">
    <property type="entry name" value="HEATSHOCK70"/>
</dbReference>
<dbReference type="FunFam" id="3.30.420.40:FF:000026">
    <property type="entry name" value="Heat shock protein 70"/>
    <property type="match status" value="1"/>
</dbReference>
<dbReference type="SUPFAM" id="SSF100934">
    <property type="entry name" value="Heat shock protein 70kD (HSP70), C-terminal subdomain"/>
    <property type="match status" value="1"/>
</dbReference>
<dbReference type="FunFam" id="3.90.640.10:FF:000002">
    <property type="entry name" value="Heat shock 70 kDa"/>
    <property type="match status" value="1"/>
</dbReference>
<dbReference type="Pfam" id="PF00012">
    <property type="entry name" value="HSP70"/>
    <property type="match status" value="1"/>
</dbReference>
<keyword evidence="1 3" id="KW-0547">Nucleotide-binding</keyword>
<dbReference type="InterPro" id="IPR029048">
    <property type="entry name" value="HSP70_C_sf"/>
</dbReference>
<reference evidence="4" key="1">
    <citation type="submission" date="2022-07" db="EMBL/GenBank/DDBJ databases">
        <authorList>
            <person name="Macas J."/>
            <person name="Novak P."/>
            <person name="Neumann P."/>
        </authorList>
    </citation>
    <scope>NUCLEOTIDE SEQUENCE</scope>
</reference>
<name>A0AAV0EI93_9ASTE</name>
<dbReference type="SUPFAM" id="SSF100920">
    <property type="entry name" value="Heat shock protein 70kD (HSP70), peptide-binding domain"/>
    <property type="match status" value="1"/>
</dbReference>
<dbReference type="GO" id="GO:0005524">
    <property type="term" value="F:ATP binding"/>
    <property type="evidence" value="ECO:0007669"/>
    <property type="project" value="UniProtKB-KW"/>
</dbReference>
<comment type="similarity">
    <text evidence="3">Belongs to the heat shock protein 70 family.</text>
</comment>
<dbReference type="Gene3D" id="1.20.1270.10">
    <property type="match status" value="1"/>
</dbReference>
<dbReference type="SUPFAM" id="SSF53067">
    <property type="entry name" value="Actin-like ATPase domain"/>
    <property type="match status" value="2"/>
</dbReference>
<dbReference type="EMBL" id="CAMAPF010000931">
    <property type="protein sequence ID" value="CAH9123603.1"/>
    <property type="molecule type" value="Genomic_DNA"/>
</dbReference>
<proteinExistence type="inferred from homology"/>
<dbReference type="PROSITE" id="PS00329">
    <property type="entry name" value="HSP70_2"/>
    <property type="match status" value="1"/>
</dbReference>
<dbReference type="Gene3D" id="2.60.34.10">
    <property type="entry name" value="Substrate Binding Domain Of DNAk, Chain A, domain 1"/>
    <property type="match status" value="1"/>
</dbReference>
<organism evidence="4 5">
    <name type="scientific">Cuscuta epithymum</name>
    <dbReference type="NCBI Taxonomy" id="186058"/>
    <lineage>
        <taxon>Eukaryota</taxon>
        <taxon>Viridiplantae</taxon>
        <taxon>Streptophyta</taxon>
        <taxon>Embryophyta</taxon>
        <taxon>Tracheophyta</taxon>
        <taxon>Spermatophyta</taxon>
        <taxon>Magnoliopsida</taxon>
        <taxon>eudicotyledons</taxon>
        <taxon>Gunneridae</taxon>
        <taxon>Pentapetalae</taxon>
        <taxon>asterids</taxon>
        <taxon>lamiids</taxon>
        <taxon>Solanales</taxon>
        <taxon>Convolvulaceae</taxon>
        <taxon>Cuscuteae</taxon>
        <taxon>Cuscuta</taxon>
        <taxon>Cuscuta subgen. Cuscuta</taxon>
    </lineage>
</organism>
<dbReference type="PROSITE" id="PS00297">
    <property type="entry name" value="HSP70_1"/>
    <property type="match status" value="1"/>
</dbReference>
<comment type="caution">
    <text evidence="4">The sequence shown here is derived from an EMBL/GenBank/DDBJ whole genome shotgun (WGS) entry which is preliminary data.</text>
</comment>
<dbReference type="Gene3D" id="3.90.640.10">
    <property type="entry name" value="Actin, Chain A, domain 4"/>
    <property type="match status" value="1"/>
</dbReference>
<dbReference type="InterPro" id="IPR018181">
    <property type="entry name" value="Heat_shock_70_CS"/>
</dbReference>
<evidence type="ECO:0000256" key="1">
    <source>
        <dbReference type="ARBA" id="ARBA00022741"/>
    </source>
</evidence>
<dbReference type="Gene3D" id="3.30.30.30">
    <property type="match status" value="1"/>
</dbReference>
<evidence type="ECO:0000313" key="4">
    <source>
        <dbReference type="EMBL" id="CAH9123603.1"/>
    </source>
</evidence>
<evidence type="ECO:0000313" key="5">
    <source>
        <dbReference type="Proteomes" id="UP001152523"/>
    </source>
</evidence>
<keyword evidence="2 3" id="KW-0067">ATP-binding</keyword>
<dbReference type="Gene3D" id="3.30.420.40">
    <property type="match status" value="2"/>
</dbReference>
<dbReference type="GO" id="GO:0140662">
    <property type="term" value="F:ATP-dependent protein folding chaperone"/>
    <property type="evidence" value="ECO:0007669"/>
    <property type="project" value="InterPro"/>
</dbReference>
<dbReference type="PANTHER" id="PTHR19375">
    <property type="entry name" value="HEAT SHOCK PROTEIN 70KDA"/>
    <property type="match status" value="1"/>
</dbReference>
<dbReference type="InterPro" id="IPR029047">
    <property type="entry name" value="HSP70_peptide-bd_sf"/>
</dbReference>
<sequence>MAENGSRATSAEEGPAIGIDLGTTYSCVGVWQPQHDRVEIIANDLGNRTTPSWVAFTDIERLIGESAQNQAAKNHSNTIFDVKRLMGRKFGDETVQNDMKHWPFKVISGHDDGSGQKPMIAVLYKREEKLFAAEEISSMILQKMKTVAETYLGKQVNNAVITVPAYFNNSQRQATKDAGLIAGLNVLRIINEPTAAAYAYGLHNKETANADSALKTILVFDLGGGTFDVSIVTMQKGVFEVKAVNGDTHLGGGDFNNRMVAHFLEEFERKHKKDIRGNPRALARLRAACERAKRNLSSVVETSVDIECLFEVIDFSSSISRARFEKMNMDLFNDCMETVERCLKDAKMEKSDIHDVVLVGGSTRIPKIQTLLLDLFQGKHLCKSVNPDEAVAYGAAFHAASLNGASLGVYKDIIPLDVVPLSLGIKLHGGEMSVFIPRNSPIPTKIVKDNFAMPSDYPTTCRIGVYEGEMPIAEDNNFLGKFFLHDIPQLPKGDARVNVSFEIDTNGILTVSAELAGSSNKDQITITNHSGRLSKEEIDRMVKEAESYKAEDEECKKSREAKNALESYIDYAKVILRTCQSRVGREDMLTLKDTVEKTEQWLQWNNLLSIARKFDEKRVELEIICESIVSKVHPRKGSHTVDEPYTVELVE</sequence>
<protein>
    <recommendedName>
        <fullName evidence="6">Heat shock protein 70</fullName>
    </recommendedName>
</protein>
<gene>
    <name evidence="4" type="ORF">CEPIT_LOCUS25341</name>
</gene>
<accession>A0AAV0EI93</accession>
<dbReference type="PROSITE" id="PS01036">
    <property type="entry name" value="HSP70_3"/>
    <property type="match status" value="1"/>
</dbReference>
<dbReference type="AlphaFoldDB" id="A0AAV0EI93"/>
<dbReference type="FunFam" id="3.30.30.30:FF:000001">
    <property type="entry name" value="heat shock 70 kDa protein-like"/>
    <property type="match status" value="1"/>
</dbReference>
<dbReference type="InterPro" id="IPR043129">
    <property type="entry name" value="ATPase_NBD"/>
</dbReference>
<evidence type="ECO:0008006" key="6">
    <source>
        <dbReference type="Google" id="ProtNLM"/>
    </source>
</evidence>
<evidence type="ECO:0000256" key="2">
    <source>
        <dbReference type="ARBA" id="ARBA00022840"/>
    </source>
</evidence>
<evidence type="ECO:0000256" key="3">
    <source>
        <dbReference type="RuleBase" id="RU003322"/>
    </source>
</evidence>
<dbReference type="Proteomes" id="UP001152523">
    <property type="component" value="Unassembled WGS sequence"/>
</dbReference>
<dbReference type="InterPro" id="IPR013126">
    <property type="entry name" value="Hsp_70_fam"/>
</dbReference>